<evidence type="ECO:0000313" key="5">
    <source>
        <dbReference type="EMBL" id="KXF81257.1"/>
    </source>
</evidence>
<dbReference type="GO" id="GO:0043565">
    <property type="term" value="F:sequence-specific DNA binding"/>
    <property type="evidence" value="ECO:0007669"/>
    <property type="project" value="InterPro"/>
</dbReference>
<dbReference type="OrthoDB" id="5818519at2"/>
<dbReference type="Pfam" id="PF12833">
    <property type="entry name" value="HTH_18"/>
    <property type="match status" value="1"/>
</dbReference>
<name>A0A135I767_9GAMM</name>
<evidence type="ECO:0000256" key="1">
    <source>
        <dbReference type="ARBA" id="ARBA00023015"/>
    </source>
</evidence>
<keyword evidence="1" id="KW-0805">Transcription regulation</keyword>
<evidence type="ECO:0000259" key="4">
    <source>
        <dbReference type="PROSITE" id="PS01124"/>
    </source>
</evidence>
<proteinExistence type="predicted"/>
<feature type="domain" description="HTH araC/xylS-type" evidence="4">
    <location>
        <begin position="169"/>
        <end position="267"/>
    </location>
</feature>
<dbReference type="SUPFAM" id="SSF46689">
    <property type="entry name" value="Homeodomain-like"/>
    <property type="match status" value="2"/>
</dbReference>
<reference evidence="5 6" key="1">
    <citation type="submission" date="2015-11" db="EMBL/GenBank/DDBJ databases">
        <title>Genomic Taxonomy of the Vibrionaceae.</title>
        <authorList>
            <person name="Gomez-Gil B."/>
            <person name="Enciso-Ibarra J."/>
        </authorList>
    </citation>
    <scope>NUCLEOTIDE SEQUENCE [LARGE SCALE GENOMIC DNA]</scope>
    <source>
        <strain evidence="5 6">CAIM 912</strain>
    </source>
</reference>
<keyword evidence="2" id="KW-0238">DNA-binding</keyword>
<dbReference type="RefSeq" id="WP_067415784.1">
    <property type="nucleotide sequence ID" value="NZ_LNTY01000034.1"/>
</dbReference>
<dbReference type="PANTHER" id="PTHR43280:SF10">
    <property type="entry name" value="REGULATORY PROTEIN POCR"/>
    <property type="match status" value="1"/>
</dbReference>
<comment type="caution">
    <text evidence="5">The sequence shown here is derived from an EMBL/GenBank/DDBJ whole genome shotgun (WGS) entry which is preliminary data.</text>
</comment>
<sequence>MPNVSFQAEPLSFLVIADLVKRIQHVSNRRYLGAVSCDDAPMLAWRVPTQRLEIVVDGKVEMLFSREAGLRDSEQMVSGDVLNVAANGWNLPYAKEANTLSICFKGDKLGLSYNHWQDGRCISLAKWVVECPLEDCSTVPDNVDSLLAYIAETLNVQVMEISKQKQLFHQILTYIRCHFHEQICRDTVAREFCISPSYLSHLFKQYGEVGFNEYINRERFAHARHLLLEKGLRVKQVALESGFVDADYFCRMFKRLAGMTPSQYRSRHEALVL</sequence>
<dbReference type="AlphaFoldDB" id="A0A135I767"/>
<dbReference type="InterPro" id="IPR009057">
    <property type="entry name" value="Homeodomain-like_sf"/>
</dbReference>
<dbReference type="Proteomes" id="UP000070529">
    <property type="component" value="Unassembled WGS sequence"/>
</dbReference>
<accession>A0A135I767</accession>
<dbReference type="EMBL" id="LNTY01000034">
    <property type="protein sequence ID" value="KXF81257.1"/>
    <property type="molecule type" value="Genomic_DNA"/>
</dbReference>
<organism evidence="5 6">
    <name type="scientific">Enterovibrio coralii</name>
    <dbReference type="NCBI Taxonomy" id="294935"/>
    <lineage>
        <taxon>Bacteria</taxon>
        <taxon>Pseudomonadati</taxon>
        <taxon>Pseudomonadota</taxon>
        <taxon>Gammaproteobacteria</taxon>
        <taxon>Vibrionales</taxon>
        <taxon>Vibrionaceae</taxon>
        <taxon>Enterovibrio</taxon>
    </lineage>
</organism>
<dbReference type="PROSITE" id="PS01124">
    <property type="entry name" value="HTH_ARAC_FAMILY_2"/>
    <property type="match status" value="1"/>
</dbReference>
<dbReference type="InterPro" id="IPR018060">
    <property type="entry name" value="HTH_AraC"/>
</dbReference>
<dbReference type="Gene3D" id="1.10.10.60">
    <property type="entry name" value="Homeodomain-like"/>
    <property type="match status" value="2"/>
</dbReference>
<keyword evidence="3" id="KW-0804">Transcription</keyword>
<dbReference type="GO" id="GO:0003700">
    <property type="term" value="F:DNA-binding transcription factor activity"/>
    <property type="evidence" value="ECO:0007669"/>
    <property type="project" value="InterPro"/>
</dbReference>
<protein>
    <recommendedName>
        <fullName evidence="4">HTH araC/xylS-type domain-containing protein</fullName>
    </recommendedName>
</protein>
<gene>
    <name evidence="5" type="ORF">ATN88_00430</name>
</gene>
<dbReference type="STRING" id="294935.ATN88_00430"/>
<evidence type="ECO:0000313" key="6">
    <source>
        <dbReference type="Proteomes" id="UP000070529"/>
    </source>
</evidence>
<dbReference type="PANTHER" id="PTHR43280">
    <property type="entry name" value="ARAC-FAMILY TRANSCRIPTIONAL REGULATOR"/>
    <property type="match status" value="1"/>
</dbReference>
<dbReference type="SMART" id="SM00342">
    <property type="entry name" value="HTH_ARAC"/>
    <property type="match status" value="1"/>
</dbReference>
<evidence type="ECO:0000256" key="3">
    <source>
        <dbReference type="ARBA" id="ARBA00023163"/>
    </source>
</evidence>
<keyword evidence="6" id="KW-1185">Reference proteome</keyword>
<dbReference type="InterPro" id="IPR020449">
    <property type="entry name" value="Tscrpt_reg_AraC-type_HTH"/>
</dbReference>
<dbReference type="PRINTS" id="PR00032">
    <property type="entry name" value="HTHARAC"/>
</dbReference>
<evidence type="ECO:0000256" key="2">
    <source>
        <dbReference type="ARBA" id="ARBA00023125"/>
    </source>
</evidence>